<proteinExistence type="predicted"/>
<keyword evidence="1" id="KW-0732">Signal</keyword>
<sequence length="309" mass="32628">MRFNLPLFLVAIAASVVKAADEAQATAEAQATGDAQATDAARRGCNADNCLRVIRGTNRGWPPLDVCQSDCSSYLVTTVTPTPPATTTITNTVTITSGPYAKRDVAADQAADARRPRVPGYCADACGSDGWRYRSACSCIGITTYTVYAPTPTITATATATVTACPGGKTSCGGMCKDCNTDHDNCGKCGKSCKWGEICNKGQCKDYGTCQGAQSCPGGGKPAQSCGGGPRSNCQWGECRMCADGVGRCAPRSATPSCWQQQQNRQKCNQNWDCPGGFCVKNCCGNFCYYPDKGDICDLNSSPYKLFRK</sequence>
<organism evidence="2 3">
    <name type="scientific">Apiospora kogelbergensis</name>
    <dbReference type="NCBI Taxonomy" id="1337665"/>
    <lineage>
        <taxon>Eukaryota</taxon>
        <taxon>Fungi</taxon>
        <taxon>Dikarya</taxon>
        <taxon>Ascomycota</taxon>
        <taxon>Pezizomycotina</taxon>
        <taxon>Sordariomycetes</taxon>
        <taxon>Xylariomycetidae</taxon>
        <taxon>Amphisphaeriales</taxon>
        <taxon>Apiosporaceae</taxon>
        <taxon>Apiospora</taxon>
    </lineage>
</organism>
<evidence type="ECO:0000313" key="3">
    <source>
        <dbReference type="Proteomes" id="UP001392437"/>
    </source>
</evidence>
<evidence type="ECO:0000256" key="1">
    <source>
        <dbReference type="SAM" id="SignalP"/>
    </source>
</evidence>
<keyword evidence="3" id="KW-1185">Reference proteome</keyword>
<reference evidence="2 3" key="1">
    <citation type="submission" date="2023-01" db="EMBL/GenBank/DDBJ databases">
        <title>Analysis of 21 Apiospora genomes using comparative genomics revels a genus with tremendous synthesis potential of carbohydrate active enzymes and secondary metabolites.</title>
        <authorList>
            <person name="Sorensen T."/>
        </authorList>
    </citation>
    <scope>NUCLEOTIDE SEQUENCE [LARGE SCALE GENOMIC DNA]</scope>
    <source>
        <strain evidence="2 3">CBS 117206</strain>
    </source>
</reference>
<gene>
    <name evidence="2" type="ORF">PG999_012871</name>
</gene>
<dbReference type="AlphaFoldDB" id="A0AAW0Q9E0"/>
<evidence type="ECO:0000313" key="2">
    <source>
        <dbReference type="EMBL" id="KAK8096927.1"/>
    </source>
</evidence>
<feature type="chain" id="PRO_5043822055" evidence="1">
    <location>
        <begin position="20"/>
        <end position="309"/>
    </location>
</feature>
<dbReference type="Proteomes" id="UP001392437">
    <property type="component" value="Unassembled WGS sequence"/>
</dbReference>
<feature type="signal peptide" evidence="1">
    <location>
        <begin position="1"/>
        <end position="19"/>
    </location>
</feature>
<accession>A0AAW0Q9E0</accession>
<protein>
    <submittedName>
        <fullName evidence="2">Uncharacterized protein</fullName>
    </submittedName>
</protein>
<name>A0AAW0Q9E0_9PEZI</name>
<dbReference type="EMBL" id="JAQQWP010000010">
    <property type="protein sequence ID" value="KAK8096927.1"/>
    <property type="molecule type" value="Genomic_DNA"/>
</dbReference>
<comment type="caution">
    <text evidence="2">The sequence shown here is derived from an EMBL/GenBank/DDBJ whole genome shotgun (WGS) entry which is preliminary data.</text>
</comment>